<accession>A0AA86TLL2</accession>
<reference evidence="1" key="1">
    <citation type="submission" date="2023-06" db="EMBL/GenBank/DDBJ databases">
        <authorList>
            <person name="Kurt Z."/>
        </authorList>
    </citation>
    <scope>NUCLEOTIDE SEQUENCE</scope>
</reference>
<reference evidence="2 3" key="2">
    <citation type="submission" date="2024-07" db="EMBL/GenBank/DDBJ databases">
        <authorList>
            <person name="Akdeniz Z."/>
        </authorList>
    </citation>
    <scope>NUCLEOTIDE SEQUENCE [LARGE SCALE GENOMIC DNA]</scope>
</reference>
<dbReference type="Proteomes" id="UP001642409">
    <property type="component" value="Unassembled WGS sequence"/>
</dbReference>
<evidence type="ECO:0000313" key="3">
    <source>
        <dbReference type="Proteomes" id="UP001642409"/>
    </source>
</evidence>
<keyword evidence="3" id="KW-1185">Reference proteome</keyword>
<protein>
    <submittedName>
        <fullName evidence="2">Hypothetical_protein</fullName>
    </submittedName>
</protein>
<evidence type="ECO:0000313" key="1">
    <source>
        <dbReference type="EMBL" id="CAI9916543.1"/>
    </source>
</evidence>
<evidence type="ECO:0000313" key="2">
    <source>
        <dbReference type="EMBL" id="CAL6005991.1"/>
    </source>
</evidence>
<dbReference type="EMBL" id="CAXDID020000053">
    <property type="protein sequence ID" value="CAL6005991.1"/>
    <property type="molecule type" value="Genomic_DNA"/>
</dbReference>
<dbReference type="AlphaFoldDB" id="A0AA86TLL2"/>
<comment type="caution">
    <text evidence="1">The sequence shown here is derived from an EMBL/GenBank/DDBJ whole genome shotgun (WGS) entry which is preliminary data.</text>
</comment>
<gene>
    <name evidence="2" type="ORF">HINF_LOCUS19917</name>
    <name evidence="1" type="ORF">HINF_LOCUS4188</name>
</gene>
<proteinExistence type="predicted"/>
<name>A0AA86TLL2_9EUKA</name>
<dbReference type="EMBL" id="CATOUU010000108">
    <property type="protein sequence ID" value="CAI9916543.1"/>
    <property type="molecule type" value="Genomic_DNA"/>
</dbReference>
<organism evidence="1">
    <name type="scientific">Hexamita inflata</name>
    <dbReference type="NCBI Taxonomy" id="28002"/>
    <lineage>
        <taxon>Eukaryota</taxon>
        <taxon>Metamonada</taxon>
        <taxon>Diplomonadida</taxon>
        <taxon>Hexamitidae</taxon>
        <taxon>Hexamitinae</taxon>
        <taxon>Hexamita</taxon>
    </lineage>
</organism>
<sequence length="138" mass="16074">MIRIQVEYLLFNTVQNDMVMFQHIFILIPGFNASKSQLNQHIVINNYNCDLPFHSFKRKSYKTFTYYLLSSCYNGQIFGLLSTNFSKLDLYCQSPRISSCFKTKLKEDLKIALVFNESCHSSPVYHNSILIQLSSFST</sequence>